<dbReference type="Proteomes" id="UP000811609">
    <property type="component" value="Chromosome 15"/>
</dbReference>
<reference evidence="1" key="1">
    <citation type="submission" date="2020-12" db="EMBL/GenBank/DDBJ databases">
        <title>WGS assembly of Carya illinoinensis cv. Pawnee.</title>
        <authorList>
            <person name="Platts A."/>
            <person name="Shu S."/>
            <person name="Wright S."/>
            <person name="Barry K."/>
            <person name="Edger P."/>
            <person name="Pires J.C."/>
            <person name="Schmutz J."/>
        </authorList>
    </citation>
    <scope>NUCLEOTIDE SEQUENCE</scope>
    <source>
        <tissue evidence="1">Leaf</tissue>
    </source>
</reference>
<organism evidence="1 2">
    <name type="scientific">Carya illinoinensis</name>
    <name type="common">Pecan</name>
    <dbReference type="NCBI Taxonomy" id="32201"/>
    <lineage>
        <taxon>Eukaryota</taxon>
        <taxon>Viridiplantae</taxon>
        <taxon>Streptophyta</taxon>
        <taxon>Embryophyta</taxon>
        <taxon>Tracheophyta</taxon>
        <taxon>Spermatophyta</taxon>
        <taxon>Magnoliopsida</taxon>
        <taxon>eudicotyledons</taxon>
        <taxon>Gunneridae</taxon>
        <taxon>Pentapetalae</taxon>
        <taxon>rosids</taxon>
        <taxon>fabids</taxon>
        <taxon>Fagales</taxon>
        <taxon>Juglandaceae</taxon>
        <taxon>Carya</taxon>
    </lineage>
</organism>
<name>A0A8T1NEJ6_CARIL</name>
<proteinExistence type="predicted"/>
<dbReference type="AlphaFoldDB" id="A0A8T1NEJ6"/>
<sequence>MQPMHEGGKTNKLATSDTWTAMIFPRAEDDYTGLRQKFNLGNEMEAHNLSCNGRKRRVTMSLLAGMKGTRFFHFAGSRKWRTNNGREKGVGKWDSENEIWLKTEEVTP</sequence>
<accession>A0A8T1NEJ6</accession>
<dbReference type="EMBL" id="CM031823">
    <property type="protein sequence ID" value="KAG6627387.1"/>
    <property type="molecule type" value="Genomic_DNA"/>
</dbReference>
<evidence type="ECO:0000313" key="1">
    <source>
        <dbReference type="EMBL" id="KAG6627387.1"/>
    </source>
</evidence>
<evidence type="ECO:0000313" key="2">
    <source>
        <dbReference type="Proteomes" id="UP000811609"/>
    </source>
</evidence>
<protein>
    <submittedName>
        <fullName evidence="1">Uncharacterized protein</fullName>
    </submittedName>
</protein>
<keyword evidence="2" id="KW-1185">Reference proteome</keyword>
<comment type="caution">
    <text evidence="1">The sequence shown here is derived from an EMBL/GenBank/DDBJ whole genome shotgun (WGS) entry which is preliminary data.</text>
</comment>
<gene>
    <name evidence="1" type="ORF">CIPAW_15G124200</name>
</gene>